<dbReference type="EMBL" id="ML978206">
    <property type="protein sequence ID" value="KAF2028981.1"/>
    <property type="molecule type" value="Genomic_DNA"/>
</dbReference>
<dbReference type="PANTHER" id="PTHR34815:SF2">
    <property type="entry name" value="N-ACETYLTRANSFERASE DOMAIN-CONTAINING PROTEIN"/>
    <property type="match status" value="1"/>
</dbReference>
<gene>
    <name evidence="2" type="ORF">EK21DRAFT_68614</name>
</gene>
<name>A0A9P4LJA5_9PLEO</name>
<comment type="caution">
    <text evidence="2">The sequence shown here is derived from an EMBL/GenBank/DDBJ whole genome shotgun (WGS) entry which is preliminary data.</text>
</comment>
<dbReference type="InterPro" id="IPR053013">
    <property type="entry name" value="LAT"/>
</dbReference>
<organism evidence="2 3">
    <name type="scientific">Setomelanomma holmii</name>
    <dbReference type="NCBI Taxonomy" id="210430"/>
    <lineage>
        <taxon>Eukaryota</taxon>
        <taxon>Fungi</taxon>
        <taxon>Dikarya</taxon>
        <taxon>Ascomycota</taxon>
        <taxon>Pezizomycotina</taxon>
        <taxon>Dothideomycetes</taxon>
        <taxon>Pleosporomycetidae</taxon>
        <taxon>Pleosporales</taxon>
        <taxon>Pleosporineae</taxon>
        <taxon>Phaeosphaeriaceae</taxon>
        <taxon>Setomelanomma</taxon>
    </lineage>
</organism>
<evidence type="ECO:0000313" key="2">
    <source>
        <dbReference type="EMBL" id="KAF2028981.1"/>
    </source>
</evidence>
<dbReference type="OrthoDB" id="2020070at2759"/>
<dbReference type="Gene3D" id="3.40.630.30">
    <property type="match status" value="1"/>
</dbReference>
<dbReference type="Pfam" id="PF22998">
    <property type="entry name" value="GNAT_LYC1-like"/>
    <property type="match status" value="1"/>
</dbReference>
<dbReference type="InterPro" id="IPR016181">
    <property type="entry name" value="Acyl_CoA_acyltransferase"/>
</dbReference>
<evidence type="ECO:0000313" key="3">
    <source>
        <dbReference type="Proteomes" id="UP000799777"/>
    </source>
</evidence>
<feature type="domain" description="LYC1 C-terminal" evidence="1">
    <location>
        <begin position="177"/>
        <end position="400"/>
    </location>
</feature>
<sequence length="400" mass="45619">METRDKNEDNDDLPSSDSTFVCVSYPTADELRTISMNTAVSWQDSLSLSAYVEESQYMSTVPLARNGGMTSWILVDSRYPPGKRHILSSCETFRKRALVSDARGHISEAIVHGIASVFCSRKYRGHGFPKRMMKELAGRLSQWQAIDNPCFGSILYSDIGRDYYAKLGWRPDVSNSHIELQPQSRAKHDTIRHVHMDDLPALCERDEKLVRERLSVGDPAGKSRMSIVPDIDHMLWHLAKEEFACKHIFGKIPQAKGAIAGPRGSQVWALWTHRYYDHPSVENTENVLHILRLVMEKDESSAGLPSNGHDELPNENHDHQMSYLKVVLQAAQAETAEWKLDMVKLWNPSPLVRTMLTRIHNHTVVEREKDSIASAMWYDQEGAMSEDPPVWVNNEYYAWC</sequence>
<dbReference type="AlphaFoldDB" id="A0A9P4LJA5"/>
<protein>
    <recommendedName>
        <fullName evidence="1">LYC1 C-terminal domain-containing protein</fullName>
    </recommendedName>
</protein>
<keyword evidence="3" id="KW-1185">Reference proteome</keyword>
<dbReference type="SUPFAM" id="SSF55729">
    <property type="entry name" value="Acyl-CoA N-acyltransferases (Nat)"/>
    <property type="match status" value="1"/>
</dbReference>
<proteinExistence type="predicted"/>
<dbReference type="InterPro" id="IPR055100">
    <property type="entry name" value="GNAT_LYC1-like"/>
</dbReference>
<accession>A0A9P4LJA5</accession>
<dbReference type="PANTHER" id="PTHR34815">
    <property type="entry name" value="LYSINE ACETYLTRANSFERASE"/>
    <property type="match status" value="1"/>
</dbReference>
<dbReference type="Proteomes" id="UP000799777">
    <property type="component" value="Unassembled WGS sequence"/>
</dbReference>
<reference evidence="2" key="1">
    <citation type="journal article" date="2020" name="Stud. Mycol.">
        <title>101 Dothideomycetes genomes: a test case for predicting lifestyles and emergence of pathogens.</title>
        <authorList>
            <person name="Haridas S."/>
            <person name="Albert R."/>
            <person name="Binder M."/>
            <person name="Bloem J."/>
            <person name="Labutti K."/>
            <person name="Salamov A."/>
            <person name="Andreopoulos B."/>
            <person name="Baker S."/>
            <person name="Barry K."/>
            <person name="Bills G."/>
            <person name="Bluhm B."/>
            <person name="Cannon C."/>
            <person name="Castanera R."/>
            <person name="Culley D."/>
            <person name="Daum C."/>
            <person name="Ezra D."/>
            <person name="Gonzalez J."/>
            <person name="Henrissat B."/>
            <person name="Kuo A."/>
            <person name="Liang C."/>
            <person name="Lipzen A."/>
            <person name="Lutzoni F."/>
            <person name="Magnuson J."/>
            <person name="Mondo S."/>
            <person name="Nolan M."/>
            <person name="Ohm R."/>
            <person name="Pangilinan J."/>
            <person name="Park H.-J."/>
            <person name="Ramirez L."/>
            <person name="Alfaro M."/>
            <person name="Sun H."/>
            <person name="Tritt A."/>
            <person name="Yoshinaga Y."/>
            <person name="Zwiers L.-H."/>
            <person name="Turgeon B."/>
            <person name="Goodwin S."/>
            <person name="Spatafora J."/>
            <person name="Crous P."/>
            <person name="Grigoriev I."/>
        </authorList>
    </citation>
    <scope>NUCLEOTIDE SEQUENCE</scope>
    <source>
        <strain evidence="2">CBS 110217</strain>
    </source>
</reference>
<evidence type="ECO:0000259" key="1">
    <source>
        <dbReference type="Pfam" id="PF22998"/>
    </source>
</evidence>